<accession>A0ABR9K2L9</accession>
<evidence type="ECO:0000313" key="1">
    <source>
        <dbReference type="EMBL" id="MBE1537068.1"/>
    </source>
</evidence>
<organism evidence="1 2">
    <name type="scientific">Actinomadura algeriensis</name>
    <dbReference type="NCBI Taxonomy" id="1679523"/>
    <lineage>
        <taxon>Bacteria</taxon>
        <taxon>Bacillati</taxon>
        <taxon>Actinomycetota</taxon>
        <taxon>Actinomycetes</taxon>
        <taxon>Streptosporangiales</taxon>
        <taxon>Thermomonosporaceae</taxon>
        <taxon>Actinomadura</taxon>
    </lineage>
</organism>
<keyword evidence="2" id="KW-1185">Reference proteome</keyword>
<dbReference type="EMBL" id="JADBDZ010000001">
    <property type="protein sequence ID" value="MBE1537068.1"/>
    <property type="molecule type" value="Genomic_DNA"/>
</dbReference>
<dbReference type="RefSeq" id="WP_192763000.1">
    <property type="nucleotide sequence ID" value="NZ_JADBDZ010000001.1"/>
</dbReference>
<protein>
    <recommendedName>
        <fullName evidence="3">Phosphotransferase family enzyme</fullName>
    </recommendedName>
</protein>
<evidence type="ECO:0008006" key="3">
    <source>
        <dbReference type="Google" id="ProtNLM"/>
    </source>
</evidence>
<evidence type="ECO:0000313" key="2">
    <source>
        <dbReference type="Proteomes" id="UP000627838"/>
    </source>
</evidence>
<sequence length="281" mass="30968">MAETTQTERRFMRTDRIDWEGLPSGLREAVAEQIGPPAKVETIDEGRRTPLVAAFTTEPGDRLFVKAAPGGTRAGEQLAREQAVAPHVATVAPELLHTVQADGWRLLAFEWVDGTRANYMVDSPDIPLVLQTLATLDRLTCPADTPLIPYEKRWSSYVPAGSELPRLAGPALLHTDVNPTNLRIGSSAVLVDWAAASRGAPFVNPCDFVICLIASGHPPREAETIVADLPAWRDAAPRDIDYYARTVSTAWLHAFWNLTNPWTKATVRAAQQWAMHRYDQA</sequence>
<proteinExistence type="predicted"/>
<name>A0ABR9K2L9_9ACTN</name>
<dbReference type="Proteomes" id="UP000627838">
    <property type="component" value="Unassembled WGS sequence"/>
</dbReference>
<reference evidence="1 2" key="1">
    <citation type="submission" date="2020-10" db="EMBL/GenBank/DDBJ databases">
        <title>Sequencing the genomes of 1000 actinobacteria strains.</title>
        <authorList>
            <person name="Klenk H.-P."/>
        </authorList>
    </citation>
    <scope>NUCLEOTIDE SEQUENCE [LARGE SCALE GENOMIC DNA]</scope>
    <source>
        <strain evidence="1 2">DSM 46744</strain>
    </source>
</reference>
<dbReference type="InterPro" id="IPR011009">
    <property type="entry name" value="Kinase-like_dom_sf"/>
</dbReference>
<dbReference type="SUPFAM" id="SSF56112">
    <property type="entry name" value="Protein kinase-like (PK-like)"/>
    <property type="match status" value="1"/>
</dbReference>
<comment type="caution">
    <text evidence="1">The sequence shown here is derived from an EMBL/GenBank/DDBJ whole genome shotgun (WGS) entry which is preliminary data.</text>
</comment>
<gene>
    <name evidence="1" type="ORF">H4W34_006901</name>
</gene>